<proteinExistence type="predicted"/>
<dbReference type="Proteomes" id="UP001151760">
    <property type="component" value="Unassembled WGS sequence"/>
</dbReference>
<gene>
    <name evidence="1" type="ORF">Tco_0876828</name>
</gene>
<evidence type="ECO:0000313" key="2">
    <source>
        <dbReference type="Proteomes" id="UP001151760"/>
    </source>
</evidence>
<comment type="caution">
    <text evidence="1">The sequence shown here is derived from an EMBL/GenBank/DDBJ whole genome shotgun (WGS) entry which is preliminary data.</text>
</comment>
<reference evidence="1" key="2">
    <citation type="submission" date="2022-01" db="EMBL/GenBank/DDBJ databases">
        <authorList>
            <person name="Yamashiro T."/>
            <person name="Shiraishi A."/>
            <person name="Satake H."/>
            <person name="Nakayama K."/>
        </authorList>
    </citation>
    <scope>NUCLEOTIDE SEQUENCE</scope>
</reference>
<name>A0ABQ5BWB5_9ASTR</name>
<reference evidence="1" key="1">
    <citation type="journal article" date="2022" name="Int. J. Mol. Sci.">
        <title>Draft Genome of Tanacetum Coccineum: Genomic Comparison of Closely Related Tanacetum-Family Plants.</title>
        <authorList>
            <person name="Yamashiro T."/>
            <person name="Shiraishi A."/>
            <person name="Nakayama K."/>
            <person name="Satake H."/>
        </authorList>
    </citation>
    <scope>NUCLEOTIDE SEQUENCE</scope>
</reference>
<evidence type="ECO:0000313" key="1">
    <source>
        <dbReference type="EMBL" id="GJT18122.1"/>
    </source>
</evidence>
<dbReference type="EMBL" id="BQNB010013613">
    <property type="protein sequence ID" value="GJT18122.1"/>
    <property type="molecule type" value="Genomic_DNA"/>
</dbReference>
<organism evidence="1 2">
    <name type="scientific">Tanacetum coccineum</name>
    <dbReference type="NCBI Taxonomy" id="301880"/>
    <lineage>
        <taxon>Eukaryota</taxon>
        <taxon>Viridiplantae</taxon>
        <taxon>Streptophyta</taxon>
        <taxon>Embryophyta</taxon>
        <taxon>Tracheophyta</taxon>
        <taxon>Spermatophyta</taxon>
        <taxon>Magnoliopsida</taxon>
        <taxon>eudicotyledons</taxon>
        <taxon>Gunneridae</taxon>
        <taxon>Pentapetalae</taxon>
        <taxon>asterids</taxon>
        <taxon>campanulids</taxon>
        <taxon>Asterales</taxon>
        <taxon>Asteraceae</taxon>
        <taxon>Asteroideae</taxon>
        <taxon>Anthemideae</taxon>
        <taxon>Anthemidinae</taxon>
        <taxon>Tanacetum</taxon>
    </lineage>
</organism>
<keyword evidence="2" id="KW-1185">Reference proteome</keyword>
<protein>
    <submittedName>
        <fullName evidence="1">Uncharacterized protein</fullName>
    </submittedName>
</protein>
<sequence>MMSPLAPQTLAVEHHQLSPRNLRSLVTGIIKITVIVICRDEVARRGDEIYGLDKQGVVKYWYGDRQDNGLIWDTRFSQKETKFEVHSLETLTRLHSSTWATKWFKRLVAYAKCNRDSYESEGYEVTQVTLGKSSSLAIIVQSIEQRKQAFEQEMQDLDVEIKKMKVFKASYDVTTEKELHFRYSDTTHLSRSVEVLKLKNFKKDATIKLFKNGMSMSVQKSQVHKVAKFQDGKEIVLG</sequence>
<accession>A0ABQ5BWB5</accession>